<dbReference type="InterPro" id="IPR004088">
    <property type="entry name" value="KH_dom_type_1"/>
</dbReference>
<evidence type="ECO:0000256" key="1">
    <source>
        <dbReference type="PROSITE-ProRule" id="PRU00117"/>
    </source>
</evidence>
<feature type="domain" description="K Homology" evidence="3">
    <location>
        <begin position="246"/>
        <end position="314"/>
    </location>
</feature>
<dbReference type="PANTHER" id="PTHR13360:SF1">
    <property type="entry name" value="ACTIVATING SIGNAL COINTEGRATOR 1 COMPLEX SUBUNIT 1"/>
    <property type="match status" value="1"/>
</dbReference>
<dbReference type="SUPFAM" id="SSF55144">
    <property type="entry name" value="LigT-like"/>
    <property type="match status" value="1"/>
</dbReference>
<dbReference type="AlphaFoldDB" id="A0A1D1YJB4"/>
<dbReference type="GO" id="GO:0006307">
    <property type="term" value="P:DNA alkylation repair"/>
    <property type="evidence" value="ECO:0007669"/>
    <property type="project" value="InterPro"/>
</dbReference>
<dbReference type="GO" id="GO:0006355">
    <property type="term" value="P:regulation of DNA-templated transcription"/>
    <property type="evidence" value="ECO:0007669"/>
    <property type="project" value="TreeGrafter"/>
</dbReference>
<dbReference type="GO" id="GO:0005634">
    <property type="term" value="C:nucleus"/>
    <property type="evidence" value="ECO:0007669"/>
    <property type="project" value="TreeGrafter"/>
</dbReference>
<dbReference type="InterPro" id="IPR004087">
    <property type="entry name" value="KH_dom"/>
</dbReference>
<reference evidence="4" key="1">
    <citation type="submission" date="2015-07" db="EMBL/GenBank/DDBJ databases">
        <title>Transcriptome Assembly of Anthurium amnicola.</title>
        <authorList>
            <person name="Suzuki J."/>
        </authorList>
    </citation>
    <scope>NUCLEOTIDE SEQUENCE</scope>
</reference>
<dbReference type="PROSITE" id="PS50084">
    <property type="entry name" value="KH_TYPE_1"/>
    <property type="match status" value="1"/>
</dbReference>
<dbReference type="InterPro" id="IPR019510">
    <property type="entry name" value="AKAP7-like_phosphoesterase"/>
</dbReference>
<accession>A0A1D1YJB4</accession>
<dbReference type="Gene3D" id="3.90.1140.10">
    <property type="entry name" value="Cyclic phosphodiesterase"/>
    <property type="match status" value="1"/>
</dbReference>
<evidence type="ECO:0000259" key="3">
    <source>
        <dbReference type="SMART" id="SM00322"/>
    </source>
</evidence>
<keyword evidence="1" id="KW-0694">RNA-binding</keyword>
<sequence>DLRPRGNDPSFASSSLSLSLPCFFFFLTEASGEREELFKVLVPYSQVHLGWRIAGVANVLSRSWDCFQVYVQNCHLSHFRKMKGAKDSLNRRKKQKRVTSPWVPISTESSPEEGLLIRQLATECGNPRKIMSSSIQSDVRFQVHSVHDQSSLTSDGSDLTQDPETMDISVGPSISSLNPDNGGQSEVSDMKGLQSPSNEAGGSTSQYQCFANDSTTVVASIQEQFKGGSTGSLDSELNSCFMDGVERRSVSIEVDASLVRFVKGKGGATQRRIEEEIGVKIILPSSMEETSIVIQGSSFENVIKAAEKINGAIEQAIRSPLLDYSHFISLPLAIHPELVEKLNDFQNSILGDSISSQDGNMEIDSNADASDDGIDEDSQVKDLGVAVKLEIEDDKEHVKVEIDSRTIKKSYTQSPSVLSGLGIDRSIFIKPETFHLTVLMLKLWNKERIATATEVLQKISPKVLEALDNRPISIRLRGLKCMKGSLAKARVLYAPVDEIGGEGRLMRACQVINEAYVEAGLVLEKDAGQTMKLHATLMNARHRKRKNRSRRYDSFDARSIFKRYESEDWGDYLIQEAHLSQRFAFNENGYYHCCASIPFPVNMKTD</sequence>
<feature type="compositionally biased region" description="Polar residues" evidence="2">
    <location>
        <begin position="172"/>
        <end position="187"/>
    </location>
</feature>
<dbReference type="SUPFAM" id="SSF54791">
    <property type="entry name" value="Eukaryotic type KH-domain (KH-domain type I)"/>
    <property type="match status" value="1"/>
</dbReference>
<proteinExistence type="predicted"/>
<dbReference type="Pfam" id="PF10469">
    <property type="entry name" value="AKAP7_NLS"/>
    <property type="match status" value="1"/>
</dbReference>
<gene>
    <name evidence="4" type="primary">Ascc1_15</name>
    <name evidence="4" type="ORF">g.88246</name>
</gene>
<feature type="compositionally biased region" description="Polar residues" evidence="2">
    <location>
        <begin position="194"/>
        <end position="204"/>
    </location>
</feature>
<dbReference type="Gene3D" id="3.30.1370.10">
    <property type="entry name" value="K Homology domain, type 1"/>
    <property type="match status" value="1"/>
</dbReference>
<dbReference type="PANTHER" id="PTHR13360">
    <property type="entry name" value="ACTIVATING SIGNAL COINTEGRATOR 1 COMPLEX SUBUNIT 1"/>
    <property type="match status" value="1"/>
</dbReference>
<feature type="region of interest" description="Disordered" evidence="2">
    <location>
        <begin position="356"/>
        <end position="376"/>
    </location>
</feature>
<name>A0A1D1YJB4_9ARAE</name>
<dbReference type="InterPro" id="IPR036612">
    <property type="entry name" value="KH_dom_type_1_sf"/>
</dbReference>
<dbReference type="InterPro" id="IPR009097">
    <property type="entry name" value="Cyclic_Pdiesterase"/>
</dbReference>
<protein>
    <submittedName>
        <fullName evidence="4">Activating signal cointegrator 1 complex subunit 1</fullName>
    </submittedName>
</protein>
<evidence type="ECO:0000256" key="2">
    <source>
        <dbReference type="SAM" id="MobiDB-lite"/>
    </source>
</evidence>
<dbReference type="EMBL" id="GDJX01013210">
    <property type="protein sequence ID" value="JAT54726.1"/>
    <property type="molecule type" value="Transcribed_RNA"/>
</dbReference>
<dbReference type="InterPro" id="IPR009210">
    <property type="entry name" value="ASCC1"/>
</dbReference>
<feature type="compositionally biased region" description="Polar residues" evidence="2">
    <location>
        <begin position="148"/>
        <end position="163"/>
    </location>
</feature>
<dbReference type="Pfam" id="PF00013">
    <property type="entry name" value="KH_1"/>
    <property type="match status" value="1"/>
</dbReference>
<feature type="non-terminal residue" evidence="4">
    <location>
        <position position="1"/>
    </location>
</feature>
<feature type="region of interest" description="Disordered" evidence="2">
    <location>
        <begin position="146"/>
        <end position="204"/>
    </location>
</feature>
<dbReference type="SMART" id="SM00322">
    <property type="entry name" value="KH"/>
    <property type="match status" value="1"/>
</dbReference>
<evidence type="ECO:0000313" key="4">
    <source>
        <dbReference type="EMBL" id="JAT54726.1"/>
    </source>
</evidence>
<dbReference type="GO" id="GO:0003723">
    <property type="term" value="F:RNA binding"/>
    <property type="evidence" value="ECO:0007669"/>
    <property type="project" value="UniProtKB-UniRule"/>
</dbReference>
<organism evidence="4">
    <name type="scientific">Anthurium amnicola</name>
    <dbReference type="NCBI Taxonomy" id="1678845"/>
    <lineage>
        <taxon>Eukaryota</taxon>
        <taxon>Viridiplantae</taxon>
        <taxon>Streptophyta</taxon>
        <taxon>Embryophyta</taxon>
        <taxon>Tracheophyta</taxon>
        <taxon>Spermatophyta</taxon>
        <taxon>Magnoliopsida</taxon>
        <taxon>Liliopsida</taxon>
        <taxon>Araceae</taxon>
        <taxon>Pothoideae</taxon>
        <taxon>Potheae</taxon>
        <taxon>Anthurium</taxon>
    </lineage>
</organism>